<keyword evidence="10" id="KW-0325">Glycoprotein</keyword>
<dbReference type="PROSITE" id="PS50017">
    <property type="entry name" value="DEATH_DOMAIN"/>
    <property type="match status" value="1"/>
</dbReference>
<dbReference type="Gene3D" id="2.10.50.10">
    <property type="entry name" value="Tumor Necrosis Factor Receptor, subunit A, domain 2"/>
    <property type="match status" value="3"/>
</dbReference>
<feature type="transmembrane region" description="Helical" evidence="12">
    <location>
        <begin position="214"/>
        <end position="234"/>
    </location>
</feature>
<feature type="disulfide bond" evidence="11">
    <location>
        <begin position="173"/>
        <end position="191"/>
    </location>
</feature>
<feature type="disulfide bond" evidence="11">
    <location>
        <begin position="131"/>
        <end position="149"/>
    </location>
</feature>
<keyword evidence="4" id="KW-0053">Apoptosis</keyword>
<dbReference type="Gene3D" id="6.10.250.1780">
    <property type="match status" value="1"/>
</dbReference>
<dbReference type="SMART" id="SM00208">
    <property type="entry name" value="TNFR"/>
    <property type="match status" value="4"/>
</dbReference>
<dbReference type="SUPFAM" id="SSF47986">
    <property type="entry name" value="DEATH domain"/>
    <property type="match status" value="1"/>
</dbReference>
<dbReference type="GO" id="GO:0048406">
    <property type="term" value="F:nerve growth factor binding"/>
    <property type="evidence" value="ECO:0007669"/>
    <property type="project" value="TreeGrafter"/>
</dbReference>
<keyword evidence="8 12" id="KW-0472">Membrane</keyword>
<evidence type="ECO:0000256" key="7">
    <source>
        <dbReference type="ARBA" id="ARBA00022989"/>
    </source>
</evidence>
<dbReference type="InterPro" id="IPR000488">
    <property type="entry name" value="Death_dom"/>
</dbReference>
<dbReference type="OrthoDB" id="10048028at2759"/>
<feature type="chain" id="PRO_5034079241" evidence="13">
    <location>
        <begin position="31"/>
        <end position="389"/>
    </location>
</feature>
<evidence type="ECO:0000256" key="4">
    <source>
        <dbReference type="ARBA" id="ARBA00022703"/>
    </source>
</evidence>
<evidence type="ECO:0000256" key="5">
    <source>
        <dbReference type="ARBA" id="ARBA00022729"/>
    </source>
</evidence>
<dbReference type="SUPFAM" id="SSF57586">
    <property type="entry name" value="TNF receptor-like"/>
    <property type="match status" value="3"/>
</dbReference>
<dbReference type="PANTHER" id="PTHR46605">
    <property type="entry name" value="TUMOR NECROSIS FACTOR RECEPTOR"/>
    <property type="match status" value="1"/>
</dbReference>
<dbReference type="Pfam" id="PF18422">
    <property type="entry name" value="TNFR_16_TM"/>
    <property type="match status" value="1"/>
</dbReference>
<dbReference type="PANTHER" id="PTHR46605:SF1">
    <property type="entry name" value="DEATH DOMAIN-CONTAINING MEMBRANE PROTEIN NRADD"/>
    <property type="match status" value="1"/>
</dbReference>
<feature type="disulfide bond" evidence="11">
    <location>
        <begin position="128"/>
        <end position="141"/>
    </location>
</feature>
<evidence type="ECO:0000256" key="12">
    <source>
        <dbReference type="SAM" id="Phobius"/>
    </source>
</evidence>
<feature type="repeat" description="TNFR-Cys" evidence="11">
    <location>
        <begin position="69"/>
        <end position="110"/>
    </location>
</feature>
<dbReference type="GO" id="GO:0005035">
    <property type="term" value="F:death receptor activity"/>
    <property type="evidence" value="ECO:0007669"/>
    <property type="project" value="TreeGrafter"/>
</dbReference>
<evidence type="ECO:0000256" key="10">
    <source>
        <dbReference type="ARBA" id="ARBA00023180"/>
    </source>
</evidence>
<dbReference type="RefSeq" id="XP_022325103.1">
    <property type="nucleotide sequence ID" value="XM_022469395.1"/>
</dbReference>
<keyword evidence="3 12" id="KW-0812">Transmembrane</keyword>
<dbReference type="Gene3D" id="1.10.533.10">
    <property type="entry name" value="Death Domain, Fas"/>
    <property type="match status" value="1"/>
</dbReference>
<dbReference type="PROSITE" id="PS50050">
    <property type="entry name" value="TNFR_NGFR_2"/>
    <property type="match status" value="3"/>
</dbReference>
<evidence type="ECO:0000259" key="14">
    <source>
        <dbReference type="PROSITE" id="PS50017"/>
    </source>
</evidence>
<keyword evidence="5 13" id="KW-0732">Signal</keyword>
<dbReference type="GeneID" id="111125492"/>
<dbReference type="PROSITE" id="PS00652">
    <property type="entry name" value="TNFR_NGFR_1"/>
    <property type="match status" value="2"/>
</dbReference>
<evidence type="ECO:0000256" key="13">
    <source>
        <dbReference type="SAM" id="SignalP"/>
    </source>
</evidence>
<feature type="domain" description="Death" evidence="14">
    <location>
        <begin position="309"/>
        <end position="376"/>
    </location>
</feature>
<keyword evidence="16" id="KW-1185">Reference proteome</keyword>
<evidence type="ECO:0000313" key="16">
    <source>
        <dbReference type="Proteomes" id="UP000694844"/>
    </source>
</evidence>
<dbReference type="InterPro" id="IPR052302">
    <property type="entry name" value="Neurotrophin_rcpt-DD"/>
</dbReference>
<name>A0A8B8DAN0_CRAVI</name>
<feature type="repeat" description="TNFR-Cys" evidence="11">
    <location>
        <begin position="151"/>
        <end position="191"/>
    </location>
</feature>
<feature type="signal peptide" evidence="13">
    <location>
        <begin position="1"/>
        <end position="30"/>
    </location>
</feature>
<keyword evidence="2" id="KW-1003">Cell membrane</keyword>
<dbReference type="InterPro" id="IPR011029">
    <property type="entry name" value="DEATH-like_dom_sf"/>
</dbReference>
<proteinExistence type="predicted"/>
<comment type="caution">
    <text evidence="11">Lacks conserved residue(s) required for the propagation of feature annotation.</text>
</comment>
<keyword evidence="6" id="KW-0677">Repeat</keyword>
<evidence type="ECO:0000256" key="9">
    <source>
        <dbReference type="ARBA" id="ARBA00023157"/>
    </source>
</evidence>
<evidence type="ECO:0000313" key="17">
    <source>
        <dbReference type="RefSeq" id="XP_022325103.1"/>
    </source>
</evidence>
<dbReference type="GO" id="GO:0005886">
    <property type="term" value="C:plasma membrane"/>
    <property type="evidence" value="ECO:0007669"/>
    <property type="project" value="UniProtKB-SubCell"/>
</dbReference>
<organism evidence="16 17">
    <name type="scientific">Crassostrea virginica</name>
    <name type="common">Eastern oyster</name>
    <dbReference type="NCBI Taxonomy" id="6565"/>
    <lineage>
        <taxon>Eukaryota</taxon>
        <taxon>Metazoa</taxon>
        <taxon>Spiralia</taxon>
        <taxon>Lophotrochozoa</taxon>
        <taxon>Mollusca</taxon>
        <taxon>Bivalvia</taxon>
        <taxon>Autobranchia</taxon>
        <taxon>Pteriomorphia</taxon>
        <taxon>Ostreida</taxon>
        <taxon>Ostreoidea</taxon>
        <taxon>Ostreidae</taxon>
        <taxon>Crassostrea</taxon>
    </lineage>
</organism>
<sequence length="389" mass="43233">MDRKPSSSRNMGLMHTILFVCCMLIKEVILYEDCTSNPSADIAKCCSLCPPGQGEVTKCTNETDTQCRPCENGRTFSSPKYDTKTCMKCKTCAVLEREISACNATHDTVCGCPGGYYFDEMVEQCKQCDSCPYGSGAVVPCSTQSNSVCRKCENGTFSGRNSPTRPCTPCKVCGPSEIHIMACTDQQDTMCIDKPKATNQPLGKKIREKDFDAIPIYCAALGAVVVGLLAYVIFKQYSRIRDKKRHKIHDPHEHVEYSRASGINDSGVFVESAVHCKTYNELTKYKDLPLSKRKCVEHLLASHRGNPGDWRALAHQLGYTHEQINQLASHGDSAHCCQMVLRTWAHSKRKTTLGTLLKALGHIGRYDIVKILQADLKSTETDLRHVQMV</sequence>
<feature type="repeat" description="TNFR-Cys" evidence="11">
    <location>
        <begin position="111"/>
        <end position="149"/>
    </location>
</feature>
<feature type="domain" description="TNFR-Cys" evidence="15">
    <location>
        <begin position="69"/>
        <end position="110"/>
    </location>
</feature>
<dbReference type="GO" id="GO:0009986">
    <property type="term" value="C:cell surface"/>
    <property type="evidence" value="ECO:0007669"/>
    <property type="project" value="TreeGrafter"/>
</dbReference>
<evidence type="ECO:0000256" key="8">
    <source>
        <dbReference type="ARBA" id="ARBA00023136"/>
    </source>
</evidence>
<keyword evidence="7 12" id="KW-1133">Transmembrane helix</keyword>
<evidence type="ECO:0000259" key="15">
    <source>
        <dbReference type="PROSITE" id="PS50050"/>
    </source>
</evidence>
<feature type="disulfide bond" evidence="11">
    <location>
        <begin position="92"/>
        <end position="110"/>
    </location>
</feature>
<feature type="disulfide bond" evidence="11">
    <location>
        <begin position="89"/>
        <end position="102"/>
    </location>
</feature>
<dbReference type="Proteomes" id="UP000694844">
    <property type="component" value="Chromosome 3"/>
</dbReference>
<dbReference type="CDD" id="cd08311">
    <property type="entry name" value="Death_p75NR"/>
    <property type="match status" value="1"/>
</dbReference>
<evidence type="ECO:0000256" key="3">
    <source>
        <dbReference type="ARBA" id="ARBA00022692"/>
    </source>
</evidence>
<accession>A0A8B8DAN0</accession>
<dbReference type="InterPro" id="IPR001368">
    <property type="entry name" value="TNFR/NGFR_Cys_rich_reg"/>
</dbReference>
<dbReference type="Pfam" id="PF00020">
    <property type="entry name" value="TNFR_c6"/>
    <property type="match status" value="4"/>
</dbReference>
<evidence type="ECO:0000256" key="1">
    <source>
        <dbReference type="ARBA" id="ARBA00004162"/>
    </source>
</evidence>
<reference evidence="17" key="1">
    <citation type="submission" date="2025-08" db="UniProtKB">
        <authorList>
            <consortium name="RefSeq"/>
        </authorList>
    </citation>
    <scope>IDENTIFICATION</scope>
    <source>
        <tissue evidence="17">Whole sample</tissue>
    </source>
</reference>
<dbReference type="GO" id="GO:0007266">
    <property type="term" value="P:Rho protein signal transduction"/>
    <property type="evidence" value="ECO:0007669"/>
    <property type="project" value="TreeGrafter"/>
</dbReference>
<protein>
    <submittedName>
        <fullName evidence="17">Tumor necrosis factor receptor superfamily member 16-like</fullName>
    </submittedName>
</protein>
<feature type="domain" description="TNFR-Cys" evidence="15">
    <location>
        <begin position="111"/>
        <end position="149"/>
    </location>
</feature>
<feature type="disulfide bond" evidence="11">
    <location>
        <begin position="170"/>
        <end position="183"/>
    </location>
</feature>
<evidence type="ECO:0000256" key="6">
    <source>
        <dbReference type="ARBA" id="ARBA00022737"/>
    </source>
</evidence>
<dbReference type="InterPro" id="IPR041448">
    <property type="entry name" value="TNFR16_TM"/>
</dbReference>
<dbReference type="Pfam" id="PF00531">
    <property type="entry name" value="Death"/>
    <property type="match status" value="1"/>
</dbReference>
<dbReference type="AlphaFoldDB" id="A0A8B8DAN0"/>
<dbReference type="SMART" id="SM00005">
    <property type="entry name" value="DEATH"/>
    <property type="match status" value="1"/>
</dbReference>
<comment type="subcellular location">
    <subcellularLocation>
        <location evidence="1">Cell membrane</location>
        <topology evidence="1">Single-pass membrane protein</topology>
    </subcellularLocation>
</comment>
<feature type="disulfide bond" evidence="11">
    <location>
        <begin position="152"/>
        <end position="167"/>
    </location>
</feature>
<evidence type="ECO:0000256" key="11">
    <source>
        <dbReference type="PROSITE-ProRule" id="PRU00206"/>
    </source>
</evidence>
<dbReference type="GO" id="GO:0006915">
    <property type="term" value="P:apoptotic process"/>
    <property type="evidence" value="ECO:0007669"/>
    <property type="project" value="UniProtKB-KW"/>
</dbReference>
<keyword evidence="9 11" id="KW-1015">Disulfide bond</keyword>
<evidence type="ECO:0000256" key="2">
    <source>
        <dbReference type="ARBA" id="ARBA00022475"/>
    </source>
</evidence>
<dbReference type="KEGG" id="cvn:111125492"/>
<gene>
    <name evidence="17" type="primary">LOC111125492</name>
</gene>
<feature type="domain" description="TNFR-Cys" evidence="15">
    <location>
        <begin position="151"/>
        <end position="191"/>
    </location>
</feature>
<dbReference type="GO" id="GO:0015026">
    <property type="term" value="F:coreceptor activity"/>
    <property type="evidence" value="ECO:0007669"/>
    <property type="project" value="TreeGrafter"/>
</dbReference>